<organism evidence="2 3">
    <name type="scientific">Butyrivibrio fibrisolvens DSM 3071</name>
    <dbReference type="NCBI Taxonomy" id="1121131"/>
    <lineage>
        <taxon>Bacteria</taxon>
        <taxon>Bacillati</taxon>
        <taxon>Bacillota</taxon>
        <taxon>Clostridia</taxon>
        <taxon>Lachnospirales</taxon>
        <taxon>Lachnospiraceae</taxon>
        <taxon>Butyrivibrio</taxon>
    </lineage>
</organism>
<reference evidence="3" key="1">
    <citation type="submission" date="2016-11" db="EMBL/GenBank/DDBJ databases">
        <authorList>
            <person name="Varghese N."/>
            <person name="Submissions S."/>
        </authorList>
    </citation>
    <scope>NUCLEOTIDE SEQUENCE [LARGE SCALE GENOMIC DNA]</scope>
    <source>
        <strain evidence="3">DSM 3071</strain>
    </source>
</reference>
<proteinExistence type="predicted"/>
<gene>
    <name evidence="2" type="ORF">SAMN02745229_04128</name>
</gene>
<dbReference type="STRING" id="1121131.SAMN02745229_04128"/>
<keyword evidence="3" id="KW-1185">Reference proteome</keyword>
<evidence type="ECO:0000313" key="2">
    <source>
        <dbReference type="EMBL" id="SHJ12486.1"/>
    </source>
</evidence>
<dbReference type="OrthoDB" id="3193769at2"/>
<dbReference type="RefSeq" id="WP_073390571.1">
    <property type="nucleotide sequence ID" value="NZ_FQXK01000072.1"/>
</dbReference>
<evidence type="ECO:0000256" key="1">
    <source>
        <dbReference type="SAM" id="MobiDB-lite"/>
    </source>
</evidence>
<dbReference type="AlphaFoldDB" id="A0A1M6GRH9"/>
<sequence>MPANHRAVREFNQYDGAHYRCRAGSIGTNAYHFIDTLLKSVDYEEQAYKSCMAVINFSKQYGNIRVDNACKKAIELNSVNYSTLKNILKNNQDRKPVNSSDADTPTPQHENLRVGEWE</sequence>
<dbReference type="GeneID" id="89511333"/>
<dbReference type="Proteomes" id="UP000184278">
    <property type="component" value="Unassembled WGS sequence"/>
</dbReference>
<dbReference type="EMBL" id="FQXK01000072">
    <property type="protein sequence ID" value="SHJ12486.1"/>
    <property type="molecule type" value="Genomic_DNA"/>
</dbReference>
<feature type="region of interest" description="Disordered" evidence="1">
    <location>
        <begin position="90"/>
        <end position="118"/>
    </location>
</feature>
<feature type="compositionally biased region" description="Polar residues" evidence="1">
    <location>
        <begin position="97"/>
        <end position="109"/>
    </location>
</feature>
<evidence type="ECO:0008006" key="4">
    <source>
        <dbReference type="Google" id="ProtNLM"/>
    </source>
</evidence>
<name>A0A1M6GRH9_BUTFI</name>
<accession>A0A1M6GRH9</accession>
<protein>
    <recommendedName>
        <fullName evidence="4">Transposase</fullName>
    </recommendedName>
</protein>
<evidence type="ECO:0000313" key="3">
    <source>
        <dbReference type="Proteomes" id="UP000184278"/>
    </source>
</evidence>